<keyword evidence="3" id="KW-1185">Reference proteome</keyword>
<name>A0A6P7THM6_9MOLL</name>
<dbReference type="Proteomes" id="UP000515154">
    <property type="component" value="Linkage group LG22"/>
</dbReference>
<organism evidence="3 4">
    <name type="scientific">Octopus sinensis</name>
    <name type="common">East Asian common octopus</name>
    <dbReference type="NCBI Taxonomy" id="2607531"/>
    <lineage>
        <taxon>Eukaryota</taxon>
        <taxon>Metazoa</taxon>
        <taxon>Spiralia</taxon>
        <taxon>Lophotrochozoa</taxon>
        <taxon>Mollusca</taxon>
        <taxon>Cephalopoda</taxon>
        <taxon>Coleoidea</taxon>
        <taxon>Octopodiformes</taxon>
        <taxon>Octopoda</taxon>
        <taxon>Incirrata</taxon>
        <taxon>Octopodidae</taxon>
        <taxon>Octopus</taxon>
    </lineage>
</organism>
<reference evidence="4 5" key="1">
    <citation type="submission" date="2025-08" db="UniProtKB">
        <authorList>
            <consortium name="RefSeq"/>
        </authorList>
    </citation>
    <scope>IDENTIFICATION</scope>
</reference>
<protein>
    <submittedName>
        <fullName evidence="4 5">IQ domain-containing protein E-like isoform X1</fullName>
    </submittedName>
</protein>
<dbReference type="AlphaFoldDB" id="A0A6P7THM6"/>
<proteinExistence type="predicted"/>
<evidence type="ECO:0000313" key="4">
    <source>
        <dbReference type="RefSeq" id="XP_029649680.1"/>
    </source>
</evidence>
<sequence>MSSRPISRKKTKIKSFSRPDSAPTDKTAPDVWLTSLKNSNENTVLLKKVDQNLAYNSTSAYHRQVMAFGKTRKMPEINSPRMAAGTPLYKSKEEYYDEELRLRKEIGSLKQENSTLKTKLRRLEEDNLKKEKEIAALLDTGKNEEFRRTLTDRRSESFIVISNLKHKIMKLEAQLKAKETAYLKLKSNLKTTKVEELQVQVETLHQEIVRLQNCNSEQKFFKKESGNSTKMKALSDTVLCLNQTLEQLRNENQSLKEDLVEALENTSQNKVSKSLNQNKTNSETIKDQEDMKQHELLTVIAEQKKIIKDFEREKAVLEDYLENKPWSNVPGKIQVQGSIVEQLEQLDKQETHLLEELQNMKKLKKQMKSERNHYKKKSEEFELDCQKLQLTIKELELKLKLDNKATNSSLRHRSRTSPTSENHNSRRNSKTKHKSVENIKKLNEEKEIVSQEPQATSNEDVLKLRKNHAAKCIQKAWHQHDANKQALVIIQGTLLAHAARKKFLRQSKKELKSTRLCEEENILERSVKLIQSVVRAHYSRIKQQQIFRENLKTEQIVQR</sequence>
<dbReference type="RefSeq" id="XP_029649680.1">
    <property type="nucleotide sequence ID" value="XM_029793820.2"/>
</dbReference>
<dbReference type="RefSeq" id="XP_029649681.1">
    <property type="nucleotide sequence ID" value="XM_029793821.2"/>
</dbReference>
<evidence type="ECO:0000256" key="1">
    <source>
        <dbReference type="SAM" id="Coils"/>
    </source>
</evidence>
<feature type="coiled-coil region" evidence="1">
    <location>
        <begin position="92"/>
        <end position="265"/>
    </location>
</feature>
<feature type="region of interest" description="Disordered" evidence="2">
    <location>
        <begin position="1"/>
        <end position="28"/>
    </location>
</feature>
<feature type="coiled-coil region" evidence="1">
    <location>
        <begin position="300"/>
        <end position="405"/>
    </location>
</feature>
<evidence type="ECO:0000313" key="5">
    <source>
        <dbReference type="RefSeq" id="XP_029649681.1"/>
    </source>
</evidence>
<accession>A0A6P7THM6</accession>
<keyword evidence="1" id="KW-0175">Coiled coil</keyword>
<dbReference type="KEGG" id="osn:115223310"/>
<evidence type="ECO:0000256" key="2">
    <source>
        <dbReference type="SAM" id="MobiDB-lite"/>
    </source>
</evidence>
<evidence type="ECO:0000313" key="3">
    <source>
        <dbReference type="Proteomes" id="UP000515154"/>
    </source>
</evidence>
<gene>
    <name evidence="4 5" type="primary">LOC115223310</name>
</gene>
<feature type="region of interest" description="Disordered" evidence="2">
    <location>
        <begin position="406"/>
        <end position="437"/>
    </location>
</feature>
<feature type="compositionally biased region" description="Basic residues" evidence="2">
    <location>
        <begin position="1"/>
        <end position="15"/>
    </location>
</feature>